<dbReference type="Pfam" id="PF11187">
    <property type="entry name" value="Mbeg1-like"/>
    <property type="match status" value="2"/>
</dbReference>
<dbReference type="AlphaFoldDB" id="A0A7Y0HZ38"/>
<dbReference type="InterPro" id="IPR024499">
    <property type="entry name" value="Mbeg1-like"/>
</dbReference>
<gene>
    <name evidence="2" type="ORF">G1C96_0585</name>
</gene>
<dbReference type="EMBL" id="JAAIIH010000001">
    <property type="protein sequence ID" value="NMN00008.1"/>
    <property type="molecule type" value="Genomic_DNA"/>
</dbReference>
<protein>
    <recommendedName>
        <fullName evidence="4">DUF2974 domain-containing protein</fullName>
    </recommendedName>
</protein>
<evidence type="ECO:0000313" key="3">
    <source>
        <dbReference type="Proteomes" id="UP000588277"/>
    </source>
</evidence>
<feature type="region of interest" description="Disordered" evidence="1">
    <location>
        <begin position="1"/>
        <end position="23"/>
    </location>
</feature>
<comment type="caution">
    <text evidence="2">The sequence shown here is derived from an EMBL/GenBank/DDBJ whole genome shotgun (WGS) entry which is preliminary data.</text>
</comment>
<evidence type="ECO:0000313" key="2">
    <source>
        <dbReference type="EMBL" id="NMN00008.1"/>
    </source>
</evidence>
<dbReference type="InterPro" id="IPR029058">
    <property type="entry name" value="AB_hydrolase_fold"/>
</dbReference>
<proteinExistence type="predicted"/>
<evidence type="ECO:0008006" key="4">
    <source>
        <dbReference type="Google" id="ProtNLM"/>
    </source>
</evidence>
<organism evidence="2 3">
    <name type="scientific">Bifidobacterium moraviense</name>
    <dbReference type="NCBI Taxonomy" id="2675323"/>
    <lineage>
        <taxon>Bacteria</taxon>
        <taxon>Bacillati</taxon>
        <taxon>Actinomycetota</taxon>
        <taxon>Actinomycetes</taxon>
        <taxon>Bifidobacteriales</taxon>
        <taxon>Bifidobacteriaceae</taxon>
        <taxon>Bifidobacterium</taxon>
    </lineage>
</organism>
<accession>A0A7Y0HZ38</accession>
<reference evidence="2 3" key="1">
    <citation type="submission" date="2020-02" db="EMBL/GenBank/DDBJ databases">
        <title>Characterization of phylogenetic diversity of novel bifidobacterial species isolated in Czech ZOOs.</title>
        <authorList>
            <person name="Lugli G.A."/>
            <person name="Vera N.B."/>
            <person name="Ventura M."/>
        </authorList>
    </citation>
    <scope>NUCLEOTIDE SEQUENCE [LARGE SCALE GENOMIC DNA]</scope>
    <source>
        <strain evidence="2 3">DSM 109958</strain>
    </source>
</reference>
<sequence length="420" mass="44827">MMGGDSAQDDAIPPPHAGYHEGMGNITDDIRTRFADFDAFPFNEVDALALAQLAYVHMPECVPRHPSRATVPLAALLRAEDYDDMCGSIWSPAMNVELIRAMAESPRWRGVRAGGYADVTDEGDALQFSAGVFDLGNGVLVVAFRGTDSTIVGWKEDFMMAFRRPVAAQRSAARYLHEVASWWRGLMIVVGHSKGGNLAVYAAAEAPADVQDRIVAVHSFDGPGFDDAYLASAGFRRIADRVHKTVPEGSIIGMLFEGSGAGKAVSCASDAGAGADDTPADRPGLDVIGSAGMGVMQHFALNWQVADGRFVRADGLSASAQYASGVINGWMNRYDDERRRVFIENLFAILESAGYRTFGELAAHWTQAMPAMIQAARGVDAEERDVMIAVLGGLLSSALKPGTASAGEPASTDTAHRLAR</sequence>
<keyword evidence="3" id="KW-1185">Reference proteome</keyword>
<feature type="region of interest" description="Disordered" evidence="1">
    <location>
        <begin position="400"/>
        <end position="420"/>
    </location>
</feature>
<evidence type="ECO:0000256" key="1">
    <source>
        <dbReference type="SAM" id="MobiDB-lite"/>
    </source>
</evidence>
<dbReference type="Gene3D" id="3.40.50.1820">
    <property type="entry name" value="alpha/beta hydrolase"/>
    <property type="match status" value="1"/>
</dbReference>
<name>A0A7Y0HZ38_9BIFI</name>
<dbReference type="SUPFAM" id="SSF53474">
    <property type="entry name" value="alpha/beta-Hydrolases"/>
    <property type="match status" value="1"/>
</dbReference>
<dbReference type="Proteomes" id="UP000588277">
    <property type="component" value="Unassembled WGS sequence"/>
</dbReference>